<dbReference type="Gene3D" id="1.10.8.270">
    <property type="entry name" value="putative rabgap domain of human tbc1 domain family member 14 like domains"/>
    <property type="match status" value="1"/>
</dbReference>
<dbReference type="AlphaFoldDB" id="A0A261XXN9"/>
<keyword evidence="1" id="KW-0343">GTPase activation</keyword>
<keyword evidence="7" id="KW-1185">Reference proteome</keyword>
<evidence type="ECO:0000313" key="7">
    <source>
        <dbReference type="Proteomes" id="UP000242875"/>
    </source>
</evidence>
<comment type="caution">
    <text evidence="6">The sequence shown here is derived from an EMBL/GenBank/DDBJ whole genome shotgun (WGS) entry which is preliminary data.</text>
</comment>
<reference evidence="6 7" key="1">
    <citation type="journal article" date="2017" name="Mycologia">
        <title>Bifiguratus adelaidae, gen. et sp. nov., a new member of Mucoromycotina in endophytic and soil-dwelling habitats.</title>
        <authorList>
            <person name="Torres-Cruz T.J."/>
            <person name="Billingsley Tobias T.L."/>
            <person name="Almatruk M."/>
            <person name="Hesse C."/>
            <person name="Kuske C.R."/>
            <person name="Desiro A."/>
            <person name="Benucci G.M."/>
            <person name="Bonito G."/>
            <person name="Stajich J.E."/>
            <person name="Dunlap C."/>
            <person name="Arnold A.E."/>
            <person name="Porras-Alfaro A."/>
        </authorList>
    </citation>
    <scope>NUCLEOTIDE SEQUENCE [LARGE SCALE GENOMIC DNA]</scope>
    <source>
        <strain evidence="6 7">AZ0501</strain>
    </source>
</reference>
<dbReference type="PANTHER" id="PTHR22957">
    <property type="entry name" value="TBC1 DOMAIN FAMILY MEMBER GTPASE-ACTIVATING PROTEIN"/>
    <property type="match status" value="1"/>
</dbReference>
<evidence type="ECO:0000313" key="6">
    <source>
        <dbReference type="EMBL" id="OZJ03136.1"/>
    </source>
</evidence>
<dbReference type="Pfam" id="PF00566">
    <property type="entry name" value="RabGAP-TBC"/>
    <property type="match status" value="1"/>
</dbReference>
<dbReference type="PROSITE" id="PS50086">
    <property type="entry name" value="TBC_RABGAP"/>
    <property type="match status" value="1"/>
</dbReference>
<dbReference type="SMART" id="SM00164">
    <property type="entry name" value="TBC"/>
    <property type="match status" value="1"/>
</dbReference>
<evidence type="ECO:0000256" key="1">
    <source>
        <dbReference type="ARBA" id="ARBA00022468"/>
    </source>
</evidence>
<dbReference type="FunFam" id="1.10.472.80:FF:000005">
    <property type="entry name" value="TBC1 domain family member 15"/>
    <property type="match status" value="1"/>
</dbReference>
<gene>
    <name evidence="6" type="ORF">BZG36_04639</name>
</gene>
<dbReference type="EMBL" id="MVBO01000102">
    <property type="protein sequence ID" value="OZJ03136.1"/>
    <property type="molecule type" value="Genomic_DNA"/>
</dbReference>
<organism evidence="6 7">
    <name type="scientific">Bifiguratus adelaidae</name>
    <dbReference type="NCBI Taxonomy" id="1938954"/>
    <lineage>
        <taxon>Eukaryota</taxon>
        <taxon>Fungi</taxon>
        <taxon>Fungi incertae sedis</taxon>
        <taxon>Mucoromycota</taxon>
        <taxon>Mucoromycotina</taxon>
        <taxon>Endogonomycetes</taxon>
        <taxon>Endogonales</taxon>
        <taxon>Endogonales incertae sedis</taxon>
        <taxon>Bifiguratus</taxon>
    </lineage>
</organism>
<evidence type="ECO:0000256" key="3">
    <source>
        <dbReference type="ARBA" id="ARBA00082648"/>
    </source>
</evidence>
<dbReference type="GO" id="GO:0005737">
    <property type="term" value="C:cytoplasm"/>
    <property type="evidence" value="ECO:0007669"/>
    <property type="project" value="UniProtKB-ARBA"/>
</dbReference>
<dbReference type="SUPFAM" id="SSF47923">
    <property type="entry name" value="Ypt/Rab-GAP domain of gyp1p"/>
    <property type="match status" value="2"/>
</dbReference>
<dbReference type="InterPro" id="IPR000195">
    <property type="entry name" value="Rab-GAP-TBC_dom"/>
</dbReference>
<accession>A0A261XXN9</accession>
<feature type="region of interest" description="Disordered" evidence="4">
    <location>
        <begin position="1"/>
        <end position="32"/>
    </location>
</feature>
<name>A0A261XXN9_9FUNG</name>
<evidence type="ECO:0000256" key="4">
    <source>
        <dbReference type="SAM" id="MobiDB-lite"/>
    </source>
</evidence>
<feature type="compositionally biased region" description="Acidic residues" evidence="4">
    <location>
        <begin position="1"/>
        <end position="19"/>
    </location>
</feature>
<dbReference type="Proteomes" id="UP000242875">
    <property type="component" value="Unassembled WGS sequence"/>
</dbReference>
<dbReference type="OrthoDB" id="10264062at2759"/>
<feature type="non-terminal residue" evidence="6">
    <location>
        <position position="592"/>
    </location>
</feature>
<protein>
    <recommendedName>
        <fullName evidence="2">GTPase-activating protein GYP7</fullName>
    </recommendedName>
    <alternativeName>
        <fullName evidence="3">GAP for YPT7</fullName>
    </alternativeName>
</protein>
<dbReference type="PANTHER" id="PTHR22957:SF502">
    <property type="entry name" value="SMALL G PROTEIN SIGNALING MODULATOR 2-RELATED"/>
    <property type="match status" value="1"/>
</dbReference>
<evidence type="ECO:0000256" key="2">
    <source>
        <dbReference type="ARBA" id="ARBA00072091"/>
    </source>
</evidence>
<sequence>MGGGPETEEAQPFELSEWESPDHDLHGQGTAQAPSLASIYPVLSSGAAEISTRGKTTLASMPPQPTTVETPLVGASSSYQQPSAFQPHQPPAAHAFDEAAREVRWNVLERFSRITRMTRYTAHNILEAPVTRELIPLLPYPLLHLLENSYIQTTINDYDSAHIYLSQLSMEDEAQRSGYRIHDGLGGSGYDDLSESLWSRGRNMGIWGRDGYEAQTALGAFDIIESDAEEIPYPERANPLSAEVWTTFFNDYDGHLLVPVGTVRKAIFQGGVDPDLRIEVWKWLLGMYTWDSTADEREAIRRSKRDEYFALKAEWFSSPDKQSDAKFLEERSRISKDVHRTDRSQPCFAGEDMPNPDVSERLYETTNQGLEDMKDVLVTFNVWNTDLGYVQGMSDLLAPIYAVMGDEAMAFWCFAGFMERVQSNFYRDQSGMHRQLSLLKDLLAFMDPLLYSHFANHDSLNLFFCFRWLLVWFKREFNWDDTMRLWEVMWTDYECSWWIGFVCLAVLDREREMIMNELTEFDDILKHINELALKIDLDSTLARAEYLHKSFCRRVETIDRRKQELQKQLEERVIWTNPTRRADIQEEINRLP</sequence>
<dbReference type="Gene3D" id="1.10.472.80">
    <property type="entry name" value="Ypt/Rab-GAP domain of gyp1p, domain 3"/>
    <property type="match status" value="1"/>
</dbReference>
<evidence type="ECO:0000259" key="5">
    <source>
        <dbReference type="PROSITE" id="PS50086"/>
    </source>
</evidence>
<proteinExistence type="predicted"/>
<feature type="domain" description="Rab-GAP TBC" evidence="5">
    <location>
        <begin position="271"/>
        <end position="493"/>
    </location>
</feature>
<dbReference type="InterPro" id="IPR035969">
    <property type="entry name" value="Rab-GAP_TBC_sf"/>
</dbReference>
<dbReference type="GO" id="GO:0005096">
    <property type="term" value="F:GTPase activator activity"/>
    <property type="evidence" value="ECO:0007669"/>
    <property type="project" value="UniProtKB-KW"/>
</dbReference>